<dbReference type="EMBL" id="MNAO01000002">
    <property type="protein sequence ID" value="OHV18253.1"/>
    <property type="molecule type" value="Genomic_DNA"/>
</dbReference>
<comment type="caution">
    <text evidence="1">The sequence shown here is derived from an EMBL/GenBank/DDBJ whole genome shotgun (WGS) entry which is preliminary data.</text>
</comment>
<proteinExistence type="predicted"/>
<dbReference type="AlphaFoldDB" id="A0A1S1P5M5"/>
<reference evidence="1 2" key="1">
    <citation type="submission" date="2016-10" db="EMBL/GenBank/DDBJ databases">
        <title>Draft genome sequence of Methylobacterium extorquens CP3, a seed endophyte of Crotalaria pumila with plant growth-promoting and metal tolerance properties.</title>
        <authorList>
            <person name="Sanchez-Lopez A.S."/>
            <person name="Van Hamme J.D."/>
            <person name="Thijs S."/>
            <person name="Mcammond B.M."/>
            <person name="Stevens V."/>
            <person name="Gonzalez-Chavez M.D.C."/>
            <person name="Vangronsveld J."/>
        </authorList>
    </citation>
    <scope>NUCLEOTIDE SEQUENCE [LARGE SCALE GENOMIC DNA]</scope>
    <source>
        <strain evidence="1 2">CP3</strain>
    </source>
</reference>
<name>A0A1S1P5M5_METEX</name>
<gene>
    <name evidence="1" type="ORF">BK022_00335</name>
</gene>
<protein>
    <submittedName>
        <fullName evidence="1">Uncharacterized protein</fullName>
    </submittedName>
</protein>
<accession>A0A1S1P5M5</accession>
<organism evidence="1 2">
    <name type="scientific">Methylorubrum extorquens</name>
    <name type="common">Methylobacterium dichloromethanicum</name>
    <name type="synonym">Methylobacterium extorquens</name>
    <dbReference type="NCBI Taxonomy" id="408"/>
    <lineage>
        <taxon>Bacteria</taxon>
        <taxon>Pseudomonadati</taxon>
        <taxon>Pseudomonadota</taxon>
        <taxon>Alphaproteobacteria</taxon>
        <taxon>Hyphomicrobiales</taxon>
        <taxon>Methylobacteriaceae</taxon>
        <taxon>Methylorubrum</taxon>
    </lineage>
</organism>
<evidence type="ECO:0000313" key="2">
    <source>
        <dbReference type="Proteomes" id="UP000180215"/>
    </source>
</evidence>
<evidence type="ECO:0000313" key="1">
    <source>
        <dbReference type="EMBL" id="OHV18253.1"/>
    </source>
</evidence>
<sequence length="150" mass="16365">MLIDLTKLTDAQLETLMNNARASTKPEAPALYRAAAVELFRRRGSDYTDPVIAGCWGAIALLDRCRYEKTGKHLKSTYSVRSMIRNGEIAFMTDCARGKTQGTGFVLLVEAGLGTCTVEYIVAANPDRFPEDAVLSARARLAEHGVALPE</sequence>
<dbReference type="Proteomes" id="UP000180215">
    <property type="component" value="Unassembled WGS sequence"/>
</dbReference>